<comment type="caution">
    <text evidence="3">Lacks conserved residue(s) required for the propagation of feature annotation.</text>
</comment>
<dbReference type="Proteomes" id="UP001064087">
    <property type="component" value="Plasmid unnamed2"/>
</dbReference>
<organism evidence="4 5">
    <name type="scientific">Roseovarius pelagicus</name>
    <dbReference type="NCBI Taxonomy" id="2980108"/>
    <lineage>
        <taxon>Bacteria</taxon>
        <taxon>Pseudomonadati</taxon>
        <taxon>Pseudomonadota</taxon>
        <taxon>Alphaproteobacteria</taxon>
        <taxon>Rhodobacterales</taxon>
        <taxon>Roseobacteraceae</taxon>
        <taxon>Roseovarius</taxon>
    </lineage>
</organism>
<protein>
    <recommendedName>
        <fullName evidence="6">Phosphotriesterase-related protein</fullName>
    </recommendedName>
</protein>
<dbReference type="PROSITE" id="PS51347">
    <property type="entry name" value="PHOSPHOTRIESTERASE_2"/>
    <property type="match status" value="1"/>
</dbReference>
<evidence type="ECO:0000256" key="2">
    <source>
        <dbReference type="ARBA" id="ARBA00022801"/>
    </source>
</evidence>
<dbReference type="Pfam" id="PF02126">
    <property type="entry name" value="PTE"/>
    <property type="match status" value="1"/>
</dbReference>
<name>A0ABY6D5Q2_9RHOB</name>
<reference evidence="4" key="1">
    <citation type="submission" date="2022-10" db="EMBL/GenBank/DDBJ databases">
        <title>Roseovarius pelagicus sp. nov., isolated from Arctic seawater.</title>
        <authorList>
            <person name="Hong Y.W."/>
            <person name="Hwang C.Y."/>
        </authorList>
    </citation>
    <scope>NUCLEOTIDE SEQUENCE</scope>
    <source>
        <strain evidence="4">HL-MP18</strain>
        <plasmid evidence="4">unnamed2</plasmid>
    </source>
</reference>
<keyword evidence="2" id="KW-0378">Hydrolase</keyword>
<comment type="similarity">
    <text evidence="3">Belongs to the metallo-dependent hydrolases superfamily. Phosphotriesterase family.</text>
</comment>
<evidence type="ECO:0000256" key="3">
    <source>
        <dbReference type="PROSITE-ProRule" id="PRU00679"/>
    </source>
</evidence>
<dbReference type="EMBL" id="CP106737">
    <property type="protein sequence ID" value="UXX81472.1"/>
    <property type="molecule type" value="Genomic_DNA"/>
</dbReference>
<accession>A0ABY6D5Q2</accession>
<keyword evidence="4" id="KW-0614">Plasmid</keyword>
<sequence>MSNENRRGLTQTVLGLVDGNDLGVTLAHEHIYIDGTFMFVEPTEISQRQKAHEKISLENRDWVGYHWTSNWHNVELKDEEVAVSELGHFVAAGGRTIVDPTNIGLARDPVGLARVSRLTNTHVIMGSGYYIGPTHPDTLNDLSEDDVTREIIRDIEEGVGDTGIRAGLIGEIGCTYPWWDNEKKSLRAATQAQKETGAALMVHPGREPESPIEIAEIVDKAGGDLSRTIICHIDRTCLDRAWLKDLADTGVYLEYDLYGNESSYYPPNPKVDMPSDAQRMDAVLWHFEQGYERQILLSHDIATKHRLHAYGGPGYDHLITNIIPRLRKRGLSEEQVATVFVDNPATVFSFA</sequence>
<evidence type="ECO:0000313" key="5">
    <source>
        <dbReference type="Proteomes" id="UP001064087"/>
    </source>
</evidence>
<dbReference type="SUPFAM" id="SSF51556">
    <property type="entry name" value="Metallo-dependent hydrolases"/>
    <property type="match status" value="1"/>
</dbReference>
<keyword evidence="5" id="KW-1185">Reference proteome</keyword>
<dbReference type="InterPro" id="IPR032466">
    <property type="entry name" value="Metal_Hydrolase"/>
</dbReference>
<dbReference type="InterPro" id="IPR001559">
    <property type="entry name" value="Phosphotriesterase"/>
</dbReference>
<geneLocation type="plasmid" evidence="4 5">
    <name>unnamed2</name>
</geneLocation>
<evidence type="ECO:0000256" key="1">
    <source>
        <dbReference type="ARBA" id="ARBA00022723"/>
    </source>
</evidence>
<dbReference type="Gene3D" id="3.20.20.140">
    <property type="entry name" value="Metal-dependent hydrolases"/>
    <property type="match status" value="1"/>
</dbReference>
<dbReference type="RefSeq" id="WP_263046672.1">
    <property type="nucleotide sequence ID" value="NZ_CP106737.1"/>
</dbReference>
<dbReference type="PANTHER" id="PTHR10819">
    <property type="entry name" value="PHOSPHOTRIESTERASE-RELATED"/>
    <property type="match status" value="1"/>
</dbReference>
<dbReference type="InterPro" id="IPR017947">
    <property type="entry name" value="AryldialkylPase_Zn-BS"/>
</dbReference>
<dbReference type="PANTHER" id="PTHR10819:SF3">
    <property type="entry name" value="PHOSPHOTRIESTERASE-RELATED PROTEIN"/>
    <property type="match status" value="1"/>
</dbReference>
<gene>
    <name evidence="4" type="ORF">N7U68_01020</name>
</gene>
<proteinExistence type="inferred from homology"/>
<dbReference type="PROSITE" id="PS01322">
    <property type="entry name" value="PHOSPHOTRIESTERASE_1"/>
    <property type="match status" value="1"/>
</dbReference>
<evidence type="ECO:0000313" key="4">
    <source>
        <dbReference type="EMBL" id="UXX81472.1"/>
    </source>
</evidence>
<keyword evidence="1" id="KW-0479">Metal-binding</keyword>
<evidence type="ECO:0008006" key="6">
    <source>
        <dbReference type="Google" id="ProtNLM"/>
    </source>
</evidence>